<gene>
    <name evidence="1" type="ORF">HPHI1048_LOCUS11359</name>
</gene>
<organism evidence="1">
    <name type="scientific">Hanusia phi</name>
    <dbReference type="NCBI Taxonomy" id="3032"/>
    <lineage>
        <taxon>Eukaryota</taxon>
        <taxon>Cryptophyceae</taxon>
        <taxon>Pyrenomonadales</taxon>
        <taxon>Geminigeraceae</taxon>
        <taxon>Hanusia</taxon>
    </lineage>
</organism>
<accession>A0A7S0HJF4</accession>
<protein>
    <submittedName>
        <fullName evidence="1">Uncharacterized protein</fullName>
    </submittedName>
</protein>
<reference evidence="1" key="1">
    <citation type="submission" date="2021-01" db="EMBL/GenBank/DDBJ databases">
        <authorList>
            <person name="Corre E."/>
            <person name="Pelletier E."/>
            <person name="Niang G."/>
            <person name="Scheremetjew M."/>
            <person name="Finn R."/>
            <person name="Kale V."/>
            <person name="Holt S."/>
            <person name="Cochrane G."/>
            <person name="Meng A."/>
            <person name="Brown T."/>
            <person name="Cohen L."/>
        </authorList>
    </citation>
    <scope>NUCLEOTIDE SEQUENCE</scope>
    <source>
        <strain evidence="1">CCMP325</strain>
    </source>
</reference>
<dbReference type="EMBL" id="HBEO01016660">
    <property type="protein sequence ID" value="CAD8485757.1"/>
    <property type="molecule type" value="Transcribed_RNA"/>
</dbReference>
<name>A0A7S0HJF4_9CRYP</name>
<proteinExistence type="predicted"/>
<evidence type="ECO:0000313" key="1">
    <source>
        <dbReference type="EMBL" id="CAD8485757.1"/>
    </source>
</evidence>
<dbReference type="AlphaFoldDB" id="A0A7S0HJF4"/>
<sequence length="117" mass="13696">MHWIGVDVKRNFLQSDTNYDLAMRIGVLDRRMAADSALLDLFLLRECDYLILQLSGEYSRLSLELNVAFKGYLPPFISLDTYPWAPRYGLAHISEWWLRRPAYTLEDLVKLKENGEI</sequence>
<dbReference type="Gene3D" id="3.40.50.11350">
    <property type="match status" value="1"/>
</dbReference>